<reference evidence="1 2" key="1">
    <citation type="submission" date="2019-07" db="EMBL/GenBank/DDBJ databases">
        <title>Shewanella sp. YLB-06 whole genomic sequence.</title>
        <authorList>
            <person name="Yu L."/>
        </authorList>
    </citation>
    <scope>NUCLEOTIDE SEQUENCE [LARGE SCALE GENOMIC DNA]</scope>
    <source>
        <strain evidence="1 2">YLB-06</strain>
    </source>
</reference>
<proteinExistence type="predicted"/>
<dbReference type="RefSeq" id="WP_144045018.1">
    <property type="nucleotide sequence ID" value="NZ_CP041614.1"/>
</dbReference>
<keyword evidence="2" id="KW-1185">Reference proteome</keyword>
<name>A0ABX5WU52_9GAMM</name>
<sequence length="177" mass="20118">MGYRIAIIRSGEQQRFTDIQTLAEFQSIILGQGQDWPDTDILRSQGFIVVSGKGDKMIDMLLKGRFDAFPRGLHEPWDEVKGQDDIQVESSLLIKYSSPIYFFVNKNNEQLAQRIEKGLILAIEDGSFDALFNSHSATADILDKAKLDTRKIFEIDNPSLSARSRKLLDNKALWLCH</sequence>
<dbReference type="SUPFAM" id="SSF53850">
    <property type="entry name" value="Periplasmic binding protein-like II"/>
    <property type="match status" value="1"/>
</dbReference>
<accession>A0ABX5WU52</accession>
<dbReference type="Gene3D" id="3.40.190.10">
    <property type="entry name" value="Periplasmic binding protein-like II"/>
    <property type="match status" value="1"/>
</dbReference>
<evidence type="ECO:0000313" key="1">
    <source>
        <dbReference type="EMBL" id="QDO82630.1"/>
    </source>
</evidence>
<protein>
    <submittedName>
        <fullName evidence="1">Amino acid ABC transporter substrate-binding protein</fullName>
    </submittedName>
</protein>
<dbReference type="Proteomes" id="UP000315947">
    <property type="component" value="Chromosome"/>
</dbReference>
<gene>
    <name evidence="1" type="ORF">FM037_04505</name>
</gene>
<organism evidence="1 2">
    <name type="scientific">Shewanella psychropiezotolerans</name>
    <dbReference type="NCBI Taxonomy" id="2593655"/>
    <lineage>
        <taxon>Bacteria</taxon>
        <taxon>Pseudomonadati</taxon>
        <taxon>Pseudomonadota</taxon>
        <taxon>Gammaproteobacteria</taxon>
        <taxon>Alteromonadales</taxon>
        <taxon>Shewanellaceae</taxon>
        <taxon>Shewanella</taxon>
    </lineage>
</organism>
<evidence type="ECO:0000313" key="2">
    <source>
        <dbReference type="Proteomes" id="UP000315947"/>
    </source>
</evidence>
<dbReference type="EMBL" id="CP041614">
    <property type="protein sequence ID" value="QDO82630.1"/>
    <property type="molecule type" value="Genomic_DNA"/>
</dbReference>